<reference evidence="1 2" key="1">
    <citation type="journal article" date="2015" name="Stand. Genomic Sci.">
        <title>Genomic Encyclopedia of Bacterial and Archaeal Type Strains, Phase III: the genomes of soil and plant-associated and newly described type strains.</title>
        <authorList>
            <person name="Whitman W.B."/>
            <person name="Woyke T."/>
            <person name="Klenk H.P."/>
            <person name="Zhou Y."/>
            <person name="Lilburn T.G."/>
            <person name="Beck B.J."/>
            <person name="De Vos P."/>
            <person name="Vandamme P."/>
            <person name="Eisen J.A."/>
            <person name="Garrity G."/>
            <person name="Hugenholtz P."/>
            <person name="Kyrpides N.C."/>
        </authorList>
    </citation>
    <scope>NUCLEOTIDE SEQUENCE [LARGE SCALE GENOMIC DNA]</scope>
    <source>
        <strain evidence="1 2">VKM Ac-2541</strain>
    </source>
</reference>
<accession>A0A4R2IH74</accession>
<dbReference type="AlphaFoldDB" id="A0A4R2IH74"/>
<sequence length="254" mass="27693">MYVDANVPVTPKLLAEGALLLAPDGVVSHHTALQLWGGAGPVSSELHVSVRHDPRRARPRVSGLRVHEVQELDCATVAGLPLTTPARTFLDLAAWCDLTDLVAAGDSLVRRTGATPESLYDAASSTIGVRGVRLARQAAGLVRSGVDSPMESRLRLLIVLAGLPEPEIGRTIYDADGGWLAKPDLSYPDLRIAIEYDGRHHLRDSIQWQRDIRRRENLERAGWLVRVITAADLLRAPDTVLARITQDIHTRLAA</sequence>
<dbReference type="RefSeq" id="WP_132154495.1">
    <property type="nucleotide sequence ID" value="NZ_SLWR01000011.1"/>
</dbReference>
<proteinExistence type="predicted"/>
<gene>
    <name evidence="1" type="ORF">EV646_111338</name>
</gene>
<name>A0A4R2IH74_9ACTN</name>
<evidence type="ECO:0000313" key="1">
    <source>
        <dbReference type="EMBL" id="TCO44144.1"/>
    </source>
</evidence>
<evidence type="ECO:0008006" key="3">
    <source>
        <dbReference type="Google" id="ProtNLM"/>
    </source>
</evidence>
<dbReference type="SUPFAM" id="SSF52980">
    <property type="entry name" value="Restriction endonuclease-like"/>
    <property type="match status" value="1"/>
</dbReference>
<dbReference type="OrthoDB" id="3173471at2"/>
<dbReference type="Proteomes" id="UP000295573">
    <property type="component" value="Unassembled WGS sequence"/>
</dbReference>
<organism evidence="1 2">
    <name type="scientific">Kribbella antiqua</name>
    <dbReference type="NCBI Taxonomy" id="2512217"/>
    <lineage>
        <taxon>Bacteria</taxon>
        <taxon>Bacillati</taxon>
        <taxon>Actinomycetota</taxon>
        <taxon>Actinomycetes</taxon>
        <taxon>Propionibacteriales</taxon>
        <taxon>Kribbellaceae</taxon>
        <taxon>Kribbella</taxon>
    </lineage>
</organism>
<comment type="caution">
    <text evidence="1">The sequence shown here is derived from an EMBL/GenBank/DDBJ whole genome shotgun (WGS) entry which is preliminary data.</text>
</comment>
<dbReference type="InterPro" id="IPR011335">
    <property type="entry name" value="Restrct_endonuc-II-like"/>
</dbReference>
<evidence type="ECO:0000313" key="2">
    <source>
        <dbReference type="Proteomes" id="UP000295573"/>
    </source>
</evidence>
<dbReference type="Gene3D" id="3.40.960.10">
    <property type="entry name" value="VSR Endonuclease"/>
    <property type="match status" value="1"/>
</dbReference>
<dbReference type="EMBL" id="SLWR01000011">
    <property type="protein sequence ID" value="TCO44144.1"/>
    <property type="molecule type" value="Genomic_DNA"/>
</dbReference>
<protein>
    <recommendedName>
        <fullName evidence="3">DUF559 domain-containing protein</fullName>
    </recommendedName>
</protein>
<keyword evidence="2" id="KW-1185">Reference proteome</keyword>